<protein>
    <recommendedName>
        <fullName evidence="1">ACB domain-containing protein</fullName>
    </recommendedName>
</protein>
<dbReference type="PROSITE" id="PS51228">
    <property type="entry name" value="ACB_2"/>
    <property type="match status" value="1"/>
</dbReference>
<dbReference type="InterPro" id="IPR036866">
    <property type="entry name" value="RibonucZ/Hydroxyglut_hydro"/>
</dbReference>
<organism evidence="2 3">
    <name type="scientific">Boothiomyces macroporosus</name>
    <dbReference type="NCBI Taxonomy" id="261099"/>
    <lineage>
        <taxon>Eukaryota</taxon>
        <taxon>Fungi</taxon>
        <taxon>Fungi incertae sedis</taxon>
        <taxon>Chytridiomycota</taxon>
        <taxon>Chytridiomycota incertae sedis</taxon>
        <taxon>Chytridiomycetes</taxon>
        <taxon>Rhizophydiales</taxon>
        <taxon>Terramycetaceae</taxon>
        <taxon>Boothiomyces</taxon>
    </lineage>
</organism>
<dbReference type="InterPro" id="IPR000582">
    <property type="entry name" value="Acyl-CoA-binding_protein"/>
</dbReference>
<evidence type="ECO:0000313" key="3">
    <source>
        <dbReference type="Proteomes" id="UP001210925"/>
    </source>
</evidence>
<dbReference type="PANTHER" id="PTHR15032">
    <property type="entry name" value="N-ACYL-PHOSPHATIDYLETHANOLAMINE-HYDROLYZING PHOSPHOLIPASE D"/>
    <property type="match status" value="1"/>
</dbReference>
<feature type="domain" description="ACB" evidence="1">
    <location>
        <begin position="262"/>
        <end position="336"/>
    </location>
</feature>
<name>A0AAD5UMH0_9FUNG</name>
<dbReference type="EMBL" id="JADGKB010000024">
    <property type="protein sequence ID" value="KAJ3258706.1"/>
    <property type="molecule type" value="Genomic_DNA"/>
</dbReference>
<dbReference type="Pfam" id="PF00887">
    <property type="entry name" value="ACBP"/>
    <property type="match status" value="1"/>
</dbReference>
<dbReference type="PANTHER" id="PTHR15032:SF4">
    <property type="entry name" value="N-ACYL-PHOSPHATIDYLETHANOLAMINE-HYDROLYZING PHOSPHOLIPASE D"/>
    <property type="match status" value="1"/>
</dbReference>
<dbReference type="AlphaFoldDB" id="A0AAD5UMH0"/>
<dbReference type="Gene3D" id="3.60.15.10">
    <property type="entry name" value="Ribonuclease Z/Hydroxyacylglutathione hydrolase-like"/>
    <property type="match status" value="1"/>
</dbReference>
<sequence>MMRTLLTTSPKPTVNELPKVVDVDFKKIRAVNDGEAKETMLELPNVDVVVISHNHYDHLDLPVMQKLAKKDTWFFVPLGNKDLLVESGIANVVECDWWDEYQVSNDRFDIKIACTPCQHFTGRSLTDRFKTLWSSWVLMSGEKRFFFGGDTGYRTVREGMDEETAPVCPAFKEIGEKYGPFNLSAIPIGAYSPRWFMSAVHCNPRDAVDVHVDIKSQKSVGMHWGTFILTNEPVNEPPIKLLEEMKKRGLDPNAFHVVDIGAAEDAKNLPTKPSNDDLLTLYALFKQATVGDCNTDRPGMLDFTGRAKWDAWNAIKGTSQADAETKYIAKVKSLQG</sequence>
<dbReference type="GO" id="GO:0070290">
    <property type="term" value="F:N-acylphosphatidylethanolamine-specific phospholipase D activity"/>
    <property type="evidence" value="ECO:0007669"/>
    <property type="project" value="TreeGrafter"/>
</dbReference>
<dbReference type="GO" id="GO:0070292">
    <property type="term" value="P:N-acylphosphatidylethanolamine metabolic process"/>
    <property type="evidence" value="ECO:0007669"/>
    <property type="project" value="TreeGrafter"/>
</dbReference>
<dbReference type="Pfam" id="PF12706">
    <property type="entry name" value="Lactamase_B_2"/>
    <property type="match status" value="1"/>
</dbReference>
<reference evidence="2" key="1">
    <citation type="submission" date="2020-05" db="EMBL/GenBank/DDBJ databases">
        <title>Phylogenomic resolution of chytrid fungi.</title>
        <authorList>
            <person name="Stajich J.E."/>
            <person name="Amses K."/>
            <person name="Simmons R."/>
            <person name="Seto K."/>
            <person name="Myers J."/>
            <person name="Bonds A."/>
            <person name="Quandt C.A."/>
            <person name="Barry K."/>
            <person name="Liu P."/>
            <person name="Grigoriev I."/>
            <person name="Longcore J.E."/>
            <person name="James T.Y."/>
        </authorList>
    </citation>
    <scope>NUCLEOTIDE SEQUENCE</scope>
    <source>
        <strain evidence="2">PLAUS21</strain>
    </source>
</reference>
<dbReference type="PRINTS" id="PR00689">
    <property type="entry name" value="ACOABINDINGP"/>
</dbReference>
<keyword evidence="3" id="KW-1185">Reference proteome</keyword>
<evidence type="ECO:0000313" key="2">
    <source>
        <dbReference type="EMBL" id="KAJ3258706.1"/>
    </source>
</evidence>
<evidence type="ECO:0000259" key="1">
    <source>
        <dbReference type="PROSITE" id="PS51228"/>
    </source>
</evidence>
<dbReference type="GO" id="GO:0070291">
    <property type="term" value="P:N-acylethanolamine metabolic process"/>
    <property type="evidence" value="ECO:0007669"/>
    <property type="project" value="TreeGrafter"/>
</dbReference>
<dbReference type="Gene3D" id="1.20.80.10">
    <property type="match status" value="1"/>
</dbReference>
<dbReference type="InterPro" id="IPR022408">
    <property type="entry name" value="Acyl-CoA-binding_prot_CS"/>
</dbReference>
<dbReference type="CDD" id="cd00435">
    <property type="entry name" value="ACBP"/>
    <property type="match status" value="1"/>
</dbReference>
<dbReference type="InterPro" id="IPR001279">
    <property type="entry name" value="Metallo-B-lactamas"/>
</dbReference>
<dbReference type="PROSITE" id="PS00880">
    <property type="entry name" value="ACB_1"/>
    <property type="match status" value="1"/>
</dbReference>
<proteinExistence type="predicted"/>
<dbReference type="InterPro" id="IPR014352">
    <property type="entry name" value="FERM/acyl-CoA-bd_prot_sf"/>
</dbReference>
<comment type="caution">
    <text evidence="2">The sequence shown here is derived from an EMBL/GenBank/DDBJ whole genome shotgun (WGS) entry which is preliminary data.</text>
</comment>
<dbReference type="InterPro" id="IPR035984">
    <property type="entry name" value="Acyl-CoA-binding_sf"/>
</dbReference>
<accession>A0AAD5UMH0</accession>
<dbReference type="GO" id="GO:0005737">
    <property type="term" value="C:cytoplasm"/>
    <property type="evidence" value="ECO:0007669"/>
    <property type="project" value="TreeGrafter"/>
</dbReference>
<dbReference type="Proteomes" id="UP001210925">
    <property type="component" value="Unassembled WGS sequence"/>
</dbReference>
<dbReference type="SUPFAM" id="SSF56281">
    <property type="entry name" value="Metallo-hydrolase/oxidoreductase"/>
    <property type="match status" value="1"/>
</dbReference>
<dbReference type="SUPFAM" id="SSF47027">
    <property type="entry name" value="Acyl-CoA binding protein"/>
    <property type="match status" value="1"/>
</dbReference>
<dbReference type="GO" id="GO:0000062">
    <property type="term" value="F:fatty-acyl-CoA binding"/>
    <property type="evidence" value="ECO:0007669"/>
    <property type="project" value="InterPro"/>
</dbReference>
<gene>
    <name evidence="2" type="ORF">HK103_003300</name>
</gene>